<dbReference type="Pfam" id="PF13086">
    <property type="entry name" value="AAA_11"/>
    <property type="match status" value="1"/>
</dbReference>
<evidence type="ECO:0000259" key="5">
    <source>
        <dbReference type="Pfam" id="PF13087"/>
    </source>
</evidence>
<dbReference type="Pfam" id="PF12726">
    <property type="entry name" value="SEN1_N"/>
    <property type="match status" value="1"/>
</dbReference>
<feature type="region of interest" description="Disordered" evidence="2">
    <location>
        <begin position="1993"/>
        <end position="2173"/>
    </location>
</feature>
<dbReference type="PANTHER" id="PTHR10887">
    <property type="entry name" value="DNA2/NAM7 HELICASE FAMILY"/>
    <property type="match status" value="1"/>
</dbReference>
<feature type="compositionally biased region" description="Polar residues" evidence="2">
    <location>
        <begin position="2424"/>
        <end position="2442"/>
    </location>
</feature>
<keyword evidence="7" id="KW-1185">Reference proteome</keyword>
<dbReference type="InterPro" id="IPR027417">
    <property type="entry name" value="P-loop_NTPase"/>
</dbReference>
<feature type="compositionally biased region" description="Acidic residues" evidence="2">
    <location>
        <begin position="719"/>
        <end position="732"/>
    </location>
</feature>
<dbReference type="Proteomes" id="UP001159405">
    <property type="component" value="Unassembled WGS sequence"/>
</dbReference>
<dbReference type="CDD" id="cd18808">
    <property type="entry name" value="SF1_C_Upf1"/>
    <property type="match status" value="1"/>
</dbReference>
<evidence type="ECO:0008006" key="8">
    <source>
        <dbReference type="Google" id="ProtNLM"/>
    </source>
</evidence>
<feature type="region of interest" description="Disordered" evidence="2">
    <location>
        <begin position="874"/>
        <end position="893"/>
    </location>
</feature>
<feature type="compositionally biased region" description="Basic and acidic residues" evidence="2">
    <location>
        <begin position="2157"/>
        <end position="2173"/>
    </location>
</feature>
<feature type="compositionally biased region" description="Basic residues" evidence="2">
    <location>
        <begin position="2519"/>
        <end position="2529"/>
    </location>
</feature>
<feature type="compositionally biased region" description="Basic and acidic residues" evidence="2">
    <location>
        <begin position="661"/>
        <end position="679"/>
    </location>
</feature>
<comment type="caution">
    <text evidence="6">The sequence shown here is derived from an EMBL/GenBank/DDBJ whole genome shotgun (WGS) entry which is preliminary data.</text>
</comment>
<feature type="compositionally biased region" description="Basic residues" evidence="2">
    <location>
        <begin position="2129"/>
        <end position="2142"/>
    </location>
</feature>
<feature type="compositionally biased region" description="Basic and acidic residues" evidence="2">
    <location>
        <begin position="1994"/>
        <end position="2006"/>
    </location>
</feature>
<feature type="compositionally biased region" description="Basic and acidic residues" evidence="2">
    <location>
        <begin position="874"/>
        <end position="887"/>
    </location>
</feature>
<protein>
    <recommendedName>
        <fullName evidence="8">Helicase senataxin</fullName>
    </recommendedName>
</protein>
<evidence type="ECO:0000256" key="1">
    <source>
        <dbReference type="SAM" id="Coils"/>
    </source>
</evidence>
<feature type="domain" description="DNA2/NAM7 helicase helicase" evidence="4">
    <location>
        <begin position="1436"/>
        <end position="1753"/>
    </location>
</feature>
<dbReference type="InterPro" id="IPR045055">
    <property type="entry name" value="DNA2/NAM7-like"/>
</dbReference>
<evidence type="ECO:0000259" key="3">
    <source>
        <dbReference type="Pfam" id="PF12726"/>
    </source>
</evidence>
<accession>A0ABN8MSV2</accession>
<feature type="compositionally biased region" description="Polar residues" evidence="2">
    <location>
        <begin position="1167"/>
        <end position="1181"/>
    </location>
</feature>
<dbReference type="CDD" id="cd18042">
    <property type="entry name" value="DEXXQc_SETX"/>
    <property type="match status" value="1"/>
</dbReference>
<feature type="region of interest" description="Disordered" evidence="2">
    <location>
        <begin position="2300"/>
        <end position="2544"/>
    </location>
</feature>
<organism evidence="6 7">
    <name type="scientific">Porites lobata</name>
    <dbReference type="NCBI Taxonomy" id="104759"/>
    <lineage>
        <taxon>Eukaryota</taxon>
        <taxon>Metazoa</taxon>
        <taxon>Cnidaria</taxon>
        <taxon>Anthozoa</taxon>
        <taxon>Hexacorallia</taxon>
        <taxon>Scleractinia</taxon>
        <taxon>Fungiina</taxon>
        <taxon>Poritidae</taxon>
        <taxon>Porites</taxon>
    </lineage>
</organism>
<feature type="domain" description="DNA2/NAM7 helicase-like C-terminal" evidence="5">
    <location>
        <begin position="1762"/>
        <end position="1953"/>
    </location>
</feature>
<dbReference type="SUPFAM" id="SSF52540">
    <property type="entry name" value="P-loop containing nucleoside triphosphate hydrolases"/>
    <property type="match status" value="1"/>
</dbReference>
<feature type="region of interest" description="Disordered" evidence="2">
    <location>
        <begin position="2203"/>
        <end position="2254"/>
    </location>
</feature>
<dbReference type="InterPro" id="IPR041677">
    <property type="entry name" value="DNA2/NAM7_AAA_11"/>
</dbReference>
<dbReference type="PANTHER" id="PTHR10887:SF495">
    <property type="entry name" value="HELICASE SENATAXIN ISOFORM X1-RELATED"/>
    <property type="match status" value="1"/>
</dbReference>
<feature type="compositionally biased region" description="Polar residues" evidence="2">
    <location>
        <begin position="2300"/>
        <end position="2348"/>
    </location>
</feature>
<proteinExistence type="predicted"/>
<evidence type="ECO:0000313" key="6">
    <source>
        <dbReference type="EMBL" id="CAH3035019.1"/>
    </source>
</evidence>
<dbReference type="EMBL" id="CALNXK010000003">
    <property type="protein sequence ID" value="CAH3035019.1"/>
    <property type="molecule type" value="Genomic_DNA"/>
</dbReference>
<sequence>MASTFLELETSRACEWCSAPIDMKQELPGYANKPLYEWDHGLLEDLRHCYDCVEVYHRLEDELIRERPEFKKKLQLLDTQRLKDTVKQAFDLPVERKVFDRSGQDVVTKLQLPLMEMLRYPYFLHHKELATLFVEGLITLNKCESPLKLEEKLPGTYLLLVHPDAEVRGWAIASVRDSGLLNPDDYDFLAEVIGWMMNVVQFNLFENIYSLIQQNDADRELPFDFLPPHLFMELDKRFYWQSLFVLIRQMDVSTVQTCFMTSQPGHDELLTTILLSMEEQDKSPFWPMLQCFVLLLERLGSRIWQMPKFNYMPTNVFRIITENWIYSDSITQWQHGSETPNRDWKDSNRTRTLSSSSSKIYKTAVAWFDPFVKSFLDFDSGGEIVSKVVRYLHDVADRCSPGSSFRHEVLSHFVRIVNDLLNKRLFSLLVPTVRLWATDVVDVAISVNGSVDKKVVEVSQRLLQGLLKDCHRKGYKNALKYRDMFQLSGPKFLSSDDKQQIILLLVQNFETQEMPFSRQPGLRSISKSSYELQVLKECNAESLMSHVNNGELQMQSTLAFDKMPVDKENQKRTFTSVNQETIRTNRRPYETSAGKATLEGHEKDSAVKYQTKFDKGKVAEARSTTLSTLNDQRRKKKIDSSVGSSRMAGPCGTSSQKSAVKAHEEEAVIKRQISVDKGNKVQGRPDTLRTPGDQPRKRKIDSMVRSWGKAGPSTRVSDDEGENEVEKEDDDDQEGYWTYFKRRKKSKQHHTFGNVKISEKSNLLMKGKPLRLKILLHDIGKQVKEKKFLRGRNRGTCTVSTSKKPSATDKKIQKTGIKRPLKPKAKYTARKSAGSVKKRPPSQRKQGATAADPIVVSDEEDSALAMLEEKRTFSKGDKDPVTENHFFEDDEESVDDALLQMMDTYEAEKEAKVSGSLNATLSNSSLDATSSSETDCSEGAFKSLVKQEFSISSAVAPQDKPSPTAVKVKHTAKGCRSDERVETFTSVFYPPNVKAELIETDRDTILYPELRGEQLSVHDDKRSGSKDEAEEDSLFIQQDSQCPSMSESMVQDEPNDRGDINLSSISNRLENATIDDGTNFWDDFCDYSELVLGSQENALVSIEDDLEDVYSTQTQDNQENSIVFLNDDNGHEAYHEPHSDTLSGDIQGTVSVSKAVKRVTFSDNTAPVTTATSASRSNGVQPSKPAIKTPTRVLKEELFFHEILNWNVSCLGNSKRNIKFANSSPIPEGFDSIDQYYETFTPLLFVEILEQARKGWEDVNIDKKKVFMNVSDGSASNNLSVIPCIGSISEDQQKKALFPLESDLVVLRLAVNDGRGSYLQPRGQYAQVVFGIVEKADVKPMQYSRRLSLDSNGEDDLSGSREFQLTLEIKTSSKFRPVRESCIQVEYVTSLLTAMRQFCGLMHFSKSLLVSDILKPRKAVYFCSEDYQQSSLVSKKFNQSQEKVISTAANAIHKEFPLPRICLVQGPPGTGKSFTIVGLVREILNRPPKVATQSSSSSGPLADKPRILLCAPSNGAIDELIGQVAQALIRLDKRKDDRENRKSNRKSTVKEVFSRNCGDLSLVRVGRKSHIHPSVMKFSLDSLTKEVKERQTVVSAVGDLNSIREKLKIYEHREKELDIEILELKNSPFPDNNTKLSDKIREKEKLNTTKNELRMKYRAEKAKDADSRRQEARIRRDILDSADIVCTTLSGAGSRSLKRDLQQAGRPICPFTCVIVDEACQCTELDVLIALEHMASKLVLVGDPEQLPPTVLSMKAKEKFFGRSMFERLYRFFRHHDIGKPVLMLEEQYRMHPEIASFPSQHVYSSRLKSHSSLAKRRFWLDKHYALFDVICGQEISQERGALWNPAEVEIIADLCSKLTMILKPESVGIITPYRKQKTELQRKLHERGLSRDGAIIEVNTVDGFQGREKDVIILSCVRAKNVRGSIGFVSDRQRMNVSLTRARHALYVFGHMDTLKGDSKDWGALIEDAQVRQCLFRVASAGDVQSVLSLGVRNDERSPAKDPRQNHQTGSATRLENTKVTPTLTVENQRSKKTANGTFQQEKALSRDSSGKLSSFDNNVMNHHAVNSATNALHISSTNSVSTKEMDRHNARENNSRQRHHQNSAEMEAREKNSERRDPQKQPESHANNHHHRHQHVSKKPHFSERKEHQRHHPSYRKEHEKKSHAKHDYAKDNMRQERPALTEQSNKRQKLNGDGIRSLTLNATHHSATAYSLNNSSDKERTDNSHVSKRVVSPTGSTKHSKATGPSNLYLGPYEDHLHKDARLTAAKDSALQRDTIKESNSTFLRSFEYEDYLKSPSAISSSPTVFPRSPSETSAGHSTVTQSTSAQQFSRSWPSVSRRNQNQLPSHEFPQQYGRSFNGKHTTYSPAVRPTSSTSTTQTRKAPSAVASDSMSWNRSEVSRPSVSPPSPGIHEAGSTRITREPSTSSLSNGSDRPMSTHSLGRRSSGLDPGAERAANLVRERHPPNAGPQIIPPASALFGRRGSRGAHAVSGEEVERLRQKGIVAAQGQQKKDGKDHSRRSLNKQKAKWGENLRCHKSWNKR</sequence>
<dbReference type="InterPro" id="IPR024481">
    <property type="entry name" value="Helicase_Sen1_N"/>
</dbReference>
<feature type="compositionally biased region" description="Polar residues" evidence="2">
    <location>
        <begin position="795"/>
        <end position="805"/>
    </location>
</feature>
<dbReference type="InterPro" id="IPR041679">
    <property type="entry name" value="DNA2/NAM7-like_C"/>
</dbReference>
<dbReference type="InterPro" id="IPR047187">
    <property type="entry name" value="SF1_C_Upf1"/>
</dbReference>
<feature type="coiled-coil region" evidence="1">
    <location>
        <begin position="1600"/>
        <end position="1663"/>
    </location>
</feature>
<reference evidence="6 7" key="1">
    <citation type="submission" date="2022-05" db="EMBL/GenBank/DDBJ databases">
        <authorList>
            <consortium name="Genoscope - CEA"/>
            <person name="William W."/>
        </authorList>
    </citation>
    <scope>NUCLEOTIDE SEQUENCE [LARGE SCALE GENOMIC DNA]</scope>
</reference>
<dbReference type="Gene3D" id="3.40.50.300">
    <property type="entry name" value="P-loop containing nucleotide triphosphate hydrolases"/>
    <property type="match status" value="2"/>
</dbReference>
<feature type="region of interest" description="Disordered" evidence="2">
    <location>
        <begin position="619"/>
        <end position="732"/>
    </location>
</feature>
<evidence type="ECO:0000256" key="2">
    <source>
        <dbReference type="SAM" id="MobiDB-lite"/>
    </source>
</evidence>
<feature type="region of interest" description="Disordered" evidence="2">
    <location>
        <begin position="795"/>
        <end position="857"/>
    </location>
</feature>
<evidence type="ECO:0000259" key="4">
    <source>
        <dbReference type="Pfam" id="PF13086"/>
    </source>
</evidence>
<feature type="compositionally biased region" description="Basic and acidic residues" evidence="2">
    <location>
        <begin position="2108"/>
        <end position="2125"/>
    </location>
</feature>
<gene>
    <name evidence="6" type="ORF">PLOB_00024924</name>
</gene>
<feature type="compositionally biased region" description="Polar residues" evidence="2">
    <location>
        <begin position="2052"/>
        <end position="2084"/>
    </location>
</feature>
<feature type="domain" description="Helicase Sen1 N-terminal" evidence="3">
    <location>
        <begin position="46"/>
        <end position="401"/>
    </location>
</feature>
<feature type="region of interest" description="Disordered" evidence="2">
    <location>
        <begin position="1167"/>
        <end position="1187"/>
    </location>
</feature>
<name>A0ABN8MSV2_9CNID</name>
<feature type="compositionally biased region" description="Basic residues" evidence="2">
    <location>
        <begin position="816"/>
        <end position="829"/>
    </location>
</feature>
<feature type="compositionally biased region" description="Polar residues" evidence="2">
    <location>
        <begin position="2007"/>
        <end position="2044"/>
    </location>
</feature>
<evidence type="ECO:0000313" key="7">
    <source>
        <dbReference type="Proteomes" id="UP001159405"/>
    </source>
</evidence>
<keyword evidence="1" id="KW-0175">Coiled coil</keyword>
<feature type="compositionally biased region" description="Basic and acidic residues" evidence="2">
    <location>
        <begin position="2085"/>
        <end position="2097"/>
    </location>
</feature>
<dbReference type="Pfam" id="PF13087">
    <property type="entry name" value="AAA_12"/>
    <property type="match status" value="1"/>
</dbReference>
<feature type="compositionally biased region" description="Polar residues" evidence="2">
    <location>
        <begin position="2356"/>
        <end position="2368"/>
    </location>
</feature>
<feature type="compositionally biased region" description="Polar residues" evidence="2">
    <location>
        <begin position="2203"/>
        <end position="2218"/>
    </location>
</feature>
<feature type="compositionally biased region" description="Basic and acidic residues" evidence="2">
    <location>
        <begin position="2219"/>
        <end position="2228"/>
    </location>
</feature>